<evidence type="ECO:0000313" key="1">
    <source>
        <dbReference type="EMBL" id="SEB47327.1"/>
    </source>
</evidence>
<dbReference type="AlphaFoldDB" id="A0A1H4JME8"/>
<dbReference type="InterPro" id="IPR007460">
    <property type="entry name" value="BrnT_toxin"/>
</dbReference>
<gene>
    <name evidence="1" type="ORF">SAMN05216452_1504</name>
</gene>
<organism evidence="1 2">
    <name type="scientific">Nitratireductor aquibiodomus</name>
    <dbReference type="NCBI Taxonomy" id="204799"/>
    <lineage>
        <taxon>Bacteria</taxon>
        <taxon>Pseudomonadati</taxon>
        <taxon>Pseudomonadota</taxon>
        <taxon>Alphaproteobacteria</taxon>
        <taxon>Hyphomicrobiales</taxon>
        <taxon>Phyllobacteriaceae</taxon>
        <taxon>Nitratireductor</taxon>
    </lineage>
</organism>
<dbReference type="EMBL" id="FNSL01000001">
    <property type="protein sequence ID" value="SEB47327.1"/>
    <property type="molecule type" value="Genomic_DNA"/>
</dbReference>
<reference evidence="2" key="1">
    <citation type="submission" date="2016-10" db="EMBL/GenBank/DDBJ databases">
        <authorList>
            <person name="Varghese N."/>
            <person name="Submissions S."/>
        </authorList>
    </citation>
    <scope>NUCLEOTIDE SEQUENCE [LARGE SCALE GENOMIC DNA]</scope>
    <source>
        <strain evidence="2">ES.061</strain>
    </source>
</reference>
<evidence type="ECO:0000313" key="2">
    <source>
        <dbReference type="Proteomes" id="UP000199064"/>
    </source>
</evidence>
<accession>A0A1H4JME8</accession>
<dbReference type="InterPro" id="IPR038573">
    <property type="entry name" value="BrnT_sf"/>
</dbReference>
<dbReference type="RefSeq" id="WP_090327900.1">
    <property type="nucleotide sequence ID" value="NZ_FNSL01000001.1"/>
</dbReference>
<sequence>MKIAGFDWDAGNWPKCAKHGVSKDEIEYALFHDPLIAPDPAHSGPEDRYIVIGRNRQGRPMFMGVTFRMVDGKRLIRPITARYMHAKEVKRYETQRSQTENR</sequence>
<dbReference type="Pfam" id="PF04365">
    <property type="entry name" value="BrnT_toxin"/>
    <property type="match status" value="1"/>
</dbReference>
<keyword evidence="2" id="KW-1185">Reference proteome</keyword>
<dbReference type="Proteomes" id="UP000199064">
    <property type="component" value="Unassembled WGS sequence"/>
</dbReference>
<dbReference type="Gene3D" id="3.10.450.530">
    <property type="entry name" value="Ribonuclease toxin, BrnT, of type II toxin-antitoxin system"/>
    <property type="match status" value="1"/>
</dbReference>
<proteinExistence type="predicted"/>
<protein>
    <submittedName>
        <fullName evidence="1">Uncharacterized protein</fullName>
    </submittedName>
</protein>
<name>A0A1H4JME8_9HYPH</name>